<organism evidence="3 4">
    <name type="scientific">Chloracidobacterium validum</name>
    <dbReference type="NCBI Taxonomy" id="2821543"/>
    <lineage>
        <taxon>Bacteria</taxon>
        <taxon>Pseudomonadati</taxon>
        <taxon>Acidobacteriota</taxon>
        <taxon>Terriglobia</taxon>
        <taxon>Terriglobales</taxon>
        <taxon>Acidobacteriaceae</taxon>
        <taxon>Chloracidobacterium</taxon>
    </lineage>
</organism>
<keyword evidence="4" id="KW-1185">Reference proteome</keyword>
<feature type="transmembrane region" description="Helical" evidence="1">
    <location>
        <begin position="175"/>
        <end position="195"/>
    </location>
</feature>
<name>A0ABX8BAC3_9BACT</name>
<dbReference type="RefSeq" id="WP_211429506.1">
    <property type="nucleotide sequence ID" value="NZ_CP072648.1"/>
</dbReference>
<feature type="transmembrane region" description="Helical" evidence="1">
    <location>
        <begin position="20"/>
        <end position="41"/>
    </location>
</feature>
<dbReference type="EMBL" id="CP072648">
    <property type="protein sequence ID" value="QUW03616.1"/>
    <property type="molecule type" value="Genomic_DNA"/>
</dbReference>
<keyword evidence="1" id="KW-0472">Membrane</keyword>
<feature type="transmembrane region" description="Helical" evidence="1">
    <location>
        <begin position="367"/>
        <end position="384"/>
    </location>
</feature>
<evidence type="ECO:0000313" key="4">
    <source>
        <dbReference type="Proteomes" id="UP000676506"/>
    </source>
</evidence>
<accession>A0ABX8BAC3</accession>
<feature type="domain" description="YdbS-like PH" evidence="2">
    <location>
        <begin position="408"/>
        <end position="481"/>
    </location>
</feature>
<feature type="transmembrane region" description="Helical" evidence="1">
    <location>
        <begin position="227"/>
        <end position="252"/>
    </location>
</feature>
<feature type="domain" description="YdbS-like PH" evidence="2">
    <location>
        <begin position="261"/>
        <end position="315"/>
    </location>
</feature>
<dbReference type="InterPro" id="IPR005182">
    <property type="entry name" value="YdbS-like_PH"/>
</dbReference>
<proteinExistence type="predicted"/>
<feature type="domain" description="YdbS-like PH" evidence="2">
    <location>
        <begin position="68"/>
        <end position="145"/>
    </location>
</feature>
<evidence type="ECO:0000259" key="2">
    <source>
        <dbReference type="Pfam" id="PF03703"/>
    </source>
</evidence>
<evidence type="ECO:0000313" key="3">
    <source>
        <dbReference type="EMBL" id="QUW03616.1"/>
    </source>
</evidence>
<protein>
    <submittedName>
        <fullName evidence="3">PH domain-containing protein</fullName>
    </submittedName>
</protein>
<sequence>MAAEANSLSAGRLAGRLHPWTLAFGLLAVARQMLIPLLYWVFSGFGFFGTLLVLVFGVPNLLLVVARYWSFRYRVEAEELVVEQGILRRQERHIPLANIQEIRLEQNLIQRQLGVARADIETSTGGGIEASLAVLSVGDIARLRQRVFGHRPVAAVEAQTGADEVPIVAVGPRELLLAGLTSNGVFTLFIVLGALTRFAEEWLPETARRLVWQGLENLAVTLGGRSWMTVLALLVGVVGGLLVVSTVVSSLLSLARFYDFRLTQHGTALRRTYGLLTRHVSNLSPARIQLIAIEQTLVRRFFGWAALRVDVAGVAYERDEEQQGRGLLAPLLERGAAERLLPRFLNDCDLDPQAWQPVSPLAIRRGIWRRSAWLVALTAGALWWSGLPYGLWPLTLFPVIIWVSWLDYRARGYIAGEAYWFVRQGWINRATYVIPVCQIQSVVVAQTPFDWRLGLATLILDTAGQTPVVIRDVPVAEAEALGRQTVSRAETAALEMTPSGG</sequence>
<dbReference type="InterPro" id="IPR014529">
    <property type="entry name" value="UCP026631"/>
</dbReference>
<dbReference type="PANTHER" id="PTHR34473:SF2">
    <property type="entry name" value="UPF0699 TRANSMEMBRANE PROTEIN YDBT"/>
    <property type="match status" value="1"/>
</dbReference>
<dbReference type="Pfam" id="PF03703">
    <property type="entry name" value="bPH_2"/>
    <property type="match status" value="3"/>
</dbReference>
<dbReference type="Proteomes" id="UP000676506">
    <property type="component" value="Chromosome 1"/>
</dbReference>
<dbReference type="PANTHER" id="PTHR34473">
    <property type="entry name" value="UPF0699 TRANSMEMBRANE PROTEIN YDBS"/>
    <property type="match status" value="1"/>
</dbReference>
<feature type="transmembrane region" description="Helical" evidence="1">
    <location>
        <begin position="47"/>
        <end position="66"/>
    </location>
</feature>
<evidence type="ECO:0000256" key="1">
    <source>
        <dbReference type="SAM" id="Phobius"/>
    </source>
</evidence>
<keyword evidence="1" id="KW-0812">Transmembrane</keyword>
<dbReference type="PIRSF" id="PIRSF026631">
    <property type="entry name" value="UCP026631"/>
    <property type="match status" value="1"/>
</dbReference>
<gene>
    <name evidence="3" type="ORF">J8C06_04055</name>
</gene>
<keyword evidence="1" id="KW-1133">Transmembrane helix</keyword>
<reference evidence="3 4" key="1">
    <citation type="submission" date="2021-03" db="EMBL/GenBank/DDBJ databases">
        <title>Genomic and phenotypic characterization of Chloracidobacterium isolates provides evidence for multiple species.</title>
        <authorList>
            <person name="Saini M.K."/>
            <person name="Costas A.M.G."/>
            <person name="Tank M."/>
            <person name="Bryant D.A."/>
        </authorList>
    </citation>
    <scope>NUCLEOTIDE SEQUENCE [LARGE SCALE GENOMIC DNA]</scope>
    <source>
        <strain evidence="3 4">BV2-C</strain>
    </source>
</reference>